<dbReference type="GO" id="GO:0003700">
    <property type="term" value="F:DNA-binding transcription factor activity"/>
    <property type="evidence" value="ECO:0007669"/>
    <property type="project" value="InterPro"/>
</dbReference>
<evidence type="ECO:0000313" key="3">
    <source>
        <dbReference type="Proteomes" id="UP000011666"/>
    </source>
</evidence>
<evidence type="ECO:0000313" key="2">
    <source>
        <dbReference type="EMBL" id="GAC70292.1"/>
    </source>
</evidence>
<protein>
    <submittedName>
        <fullName evidence="2">Putative AraC family transcriptional regulator</fullName>
    </submittedName>
</protein>
<dbReference type="EMBL" id="BANX01000033">
    <property type="protein sequence ID" value="GAC70292.1"/>
    <property type="molecule type" value="Genomic_DNA"/>
</dbReference>
<dbReference type="RefSeq" id="WP_007624194.1">
    <property type="nucleotide sequence ID" value="NZ_BANX01000033.1"/>
</dbReference>
<dbReference type="PANTHER" id="PTHR11019">
    <property type="entry name" value="HTH-TYPE TRANSCRIPTIONAL REGULATOR NIMR"/>
    <property type="match status" value="1"/>
</dbReference>
<dbReference type="Pfam" id="PF12833">
    <property type="entry name" value="HTH_18"/>
    <property type="match status" value="1"/>
</dbReference>
<dbReference type="STRING" id="1223545.GS4_33_01070"/>
<dbReference type="Proteomes" id="UP000011666">
    <property type="component" value="Unassembled WGS sequence"/>
</dbReference>
<dbReference type="eggNOG" id="COG2207">
    <property type="taxonomic scope" value="Bacteria"/>
</dbReference>
<organism evidence="2 3">
    <name type="scientific">Gordonia soli NBRC 108243</name>
    <dbReference type="NCBI Taxonomy" id="1223545"/>
    <lineage>
        <taxon>Bacteria</taxon>
        <taxon>Bacillati</taxon>
        <taxon>Actinomycetota</taxon>
        <taxon>Actinomycetes</taxon>
        <taxon>Mycobacteriales</taxon>
        <taxon>Gordoniaceae</taxon>
        <taxon>Gordonia</taxon>
    </lineage>
</organism>
<accession>M0QRS1</accession>
<dbReference type="Gene3D" id="1.10.10.60">
    <property type="entry name" value="Homeodomain-like"/>
    <property type="match status" value="1"/>
</dbReference>
<name>M0QRS1_9ACTN</name>
<dbReference type="PROSITE" id="PS01124">
    <property type="entry name" value="HTH_ARAC_FAMILY_2"/>
    <property type="match status" value="1"/>
</dbReference>
<dbReference type="SMART" id="SM00342">
    <property type="entry name" value="HTH_ARAC"/>
    <property type="match status" value="1"/>
</dbReference>
<dbReference type="GO" id="GO:0043565">
    <property type="term" value="F:sequence-specific DNA binding"/>
    <property type="evidence" value="ECO:0007669"/>
    <property type="project" value="InterPro"/>
</dbReference>
<dbReference type="PANTHER" id="PTHR11019:SF159">
    <property type="entry name" value="TRANSCRIPTIONAL REGULATOR-RELATED"/>
    <property type="match status" value="1"/>
</dbReference>
<keyword evidence="3" id="KW-1185">Reference proteome</keyword>
<gene>
    <name evidence="2" type="ORF">GS4_33_01070</name>
</gene>
<reference evidence="2 3" key="1">
    <citation type="submission" date="2013-01" db="EMBL/GenBank/DDBJ databases">
        <title>Whole genome shotgun sequence of Gordonia soli NBRC 108243.</title>
        <authorList>
            <person name="Isaki-Nakamura S."/>
            <person name="Hosoyama A."/>
            <person name="Tsuchikane K."/>
            <person name="Ando Y."/>
            <person name="Baba S."/>
            <person name="Ohji S."/>
            <person name="Hamada M."/>
            <person name="Tamura T."/>
            <person name="Yamazoe A."/>
            <person name="Yamazaki S."/>
            <person name="Fujita N."/>
        </authorList>
    </citation>
    <scope>NUCLEOTIDE SEQUENCE [LARGE SCALE GENOMIC DNA]</scope>
    <source>
        <strain evidence="2 3">NBRC 108243</strain>
    </source>
</reference>
<comment type="caution">
    <text evidence="2">The sequence shown here is derived from an EMBL/GenBank/DDBJ whole genome shotgun (WGS) entry which is preliminary data.</text>
</comment>
<evidence type="ECO:0000259" key="1">
    <source>
        <dbReference type="PROSITE" id="PS01124"/>
    </source>
</evidence>
<dbReference type="AlphaFoldDB" id="M0QRS1"/>
<dbReference type="InterPro" id="IPR018060">
    <property type="entry name" value="HTH_AraC"/>
</dbReference>
<sequence length="212" mass="22335">MITVRGPAEGWTVPADRAAWIPADSDVVIENTRSVSVRVLYFHRTVATPPTLDNGVRVIALSSFGRELRDHIVARAPLHHGDAVSEALTTLVVDQIVEARDASLGLPLLTSAIGVAFAAAVAENPAAPVTEIARALAVSVRTLERAVLTETGLGAGAWRRRARILTSIDALVATRSVTEAAVASGYSTPSAYVAAFSGELGSTPRRHLLSDR</sequence>
<proteinExistence type="predicted"/>
<feature type="domain" description="HTH araC/xylS-type" evidence="1">
    <location>
        <begin position="129"/>
        <end position="210"/>
    </location>
</feature>